<comment type="caution">
    <text evidence="2">The sequence shown here is derived from an EMBL/GenBank/DDBJ whole genome shotgun (WGS) entry which is preliminary data.</text>
</comment>
<protein>
    <submittedName>
        <fullName evidence="2">DUF4268 domain-containing protein</fullName>
    </submittedName>
</protein>
<dbReference type="Proteomes" id="UP001501302">
    <property type="component" value="Unassembled WGS sequence"/>
</dbReference>
<name>A0ABP9GUM7_9FLAO</name>
<evidence type="ECO:0000313" key="2">
    <source>
        <dbReference type="EMBL" id="GAA4952886.1"/>
    </source>
</evidence>
<evidence type="ECO:0000259" key="1">
    <source>
        <dbReference type="Pfam" id="PF14088"/>
    </source>
</evidence>
<dbReference type="Pfam" id="PF14088">
    <property type="entry name" value="DUF4268"/>
    <property type="match status" value="1"/>
</dbReference>
<reference evidence="3" key="1">
    <citation type="journal article" date="2019" name="Int. J. Syst. Evol. Microbiol.">
        <title>The Global Catalogue of Microorganisms (GCM) 10K type strain sequencing project: providing services to taxonomists for standard genome sequencing and annotation.</title>
        <authorList>
            <consortium name="The Broad Institute Genomics Platform"/>
            <consortium name="The Broad Institute Genome Sequencing Center for Infectious Disease"/>
            <person name="Wu L."/>
            <person name="Ma J."/>
        </authorList>
    </citation>
    <scope>NUCLEOTIDE SEQUENCE [LARGE SCALE GENOMIC DNA]</scope>
    <source>
        <strain evidence="3">JCM 18285</strain>
    </source>
</reference>
<keyword evidence="3" id="KW-1185">Reference proteome</keyword>
<sequence length="160" mass="19326">MTKKRIPFFKGIEKDGLSMFSKEESRILRQGFWTSFGKSFPRKWVLYDTKLKGLSFKFHFDNKTALVVLDLEDDLENRIKYWEKLLALKSILLDEYLPDAIFNEEYFLDNEKEISRIYVPLEQKVSIHNKNSWRDVMEFFNKNMSMFEAFFEEYKEVIEG</sequence>
<organism evidence="2 3">
    <name type="scientific">Algibacter agarivorans</name>
    <dbReference type="NCBI Taxonomy" id="1109741"/>
    <lineage>
        <taxon>Bacteria</taxon>
        <taxon>Pseudomonadati</taxon>
        <taxon>Bacteroidota</taxon>
        <taxon>Flavobacteriia</taxon>
        <taxon>Flavobacteriales</taxon>
        <taxon>Flavobacteriaceae</taxon>
        <taxon>Algibacter</taxon>
    </lineage>
</organism>
<proteinExistence type="predicted"/>
<gene>
    <name evidence="2" type="ORF">GCM10023314_28030</name>
</gene>
<evidence type="ECO:0000313" key="3">
    <source>
        <dbReference type="Proteomes" id="UP001501302"/>
    </source>
</evidence>
<dbReference type="EMBL" id="BAABJJ010000039">
    <property type="protein sequence ID" value="GAA4952886.1"/>
    <property type="molecule type" value="Genomic_DNA"/>
</dbReference>
<dbReference type="InterPro" id="IPR025364">
    <property type="entry name" value="DUF4268"/>
</dbReference>
<accession>A0ABP9GUM7</accession>
<feature type="domain" description="DUF4268" evidence="1">
    <location>
        <begin position="28"/>
        <end position="155"/>
    </location>
</feature>